<reference evidence="21" key="2">
    <citation type="submission" date="2016-05" db="EMBL/GenBank/DDBJ databases">
        <title>Comparative analysis highlights variable genome content of wheat rusts and divergence of the mating loci.</title>
        <authorList>
            <person name="Cuomo C.A."/>
            <person name="Bakkeren G."/>
            <person name="Szabo L."/>
            <person name="Khalil H."/>
            <person name="Joly D."/>
            <person name="Goldberg J."/>
            <person name="Young S."/>
            <person name="Zeng Q."/>
            <person name="Fellers J."/>
        </authorList>
    </citation>
    <scope>NUCLEOTIDE SEQUENCE [LARGE SCALE GENOMIC DNA]</scope>
    <source>
        <strain evidence="21">1-1 BBBD Race 1</strain>
    </source>
</reference>
<evidence type="ECO:0000256" key="17">
    <source>
        <dbReference type="ARBA" id="ARBA00031083"/>
    </source>
</evidence>
<keyword evidence="14" id="KW-0805">Transcription regulation</keyword>
<dbReference type="GO" id="GO:0005634">
    <property type="term" value="C:nucleus"/>
    <property type="evidence" value="ECO:0007669"/>
    <property type="project" value="UniProtKB-SubCell"/>
</dbReference>
<dbReference type="InterPro" id="IPR041070">
    <property type="entry name" value="JHD"/>
</dbReference>
<dbReference type="EMBL" id="ADAS02000064">
    <property type="protein sequence ID" value="OAV92447.1"/>
    <property type="molecule type" value="Genomic_DNA"/>
</dbReference>
<keyword evidence="12" id="KW-0560">Oxidoreductase</keyword>
<feature type="compositionally biased region" description="Polar residues" evidence="19">
    <location>
        <begin position="534"/>
        <end position="555"/>
    </location>
</feature>
<organism evidence="21">
    <name type="scientific">Puccinia triticina (isolate 1-1 / race 1 (BBBD))</name>
    <name type="common">Brown leaf rust fungus</name>
    <dbReference type="NCBI Taxonomy" id="630390"/>
    <lineage>
        <taxon>Eukaryota</taxon>
        <taxon>Fungi</taxon>
        <taxon>Dikarya</taxon>
        <taxon>Basidiomycota</taxon>
        <taxon>Pucciniomycotina</taxon>
        <taxon>Pucciniomycetes</taxon>
        <taxon>Pucciniales</taxon>
        <taxon>Pucciniaceae</taxon>
        <taxon>Puccinia</taxon>
    </lineage>
</organism>
<evidence type="ECO:0000256" key="11">
    <source>
        <dbReference type="ARBA" id="ARBA00022964"/>
    </source>
</evidence>
<dbReference type="AlphaFoldDB" id="A0A180GI72"/>
<evidence type="ECO:0000256" key="1">
    <source>
        <dbReference type="ARBA" id="ARBA00001954"/>
    </source>
</evidence>
<dbReference type="InterPro" id="IPR019786">
    <property type="entry name" value="Zinc_finger_PHD-type_CS"/>
</dbReference>
<comment type="catalytic activity">
    <reaction evidence="18">
        <text>N(6),N(6)-dimethyl-L-lysyl(36)-[histone H3] + 2 2-oxoglutarate + 2 O2 = L-lysyl(36)-[histone H3] + 2 formaldehyde + 2 succinate + 2 CO2</text>
        <dbReference type="Rhea" id="RHEA:42032"/>
        <dbReference type="Rhea" id="RHEA-COMP:9785"/>
        <dbReference type="Rhea" id="RHEA-COMP:9787"/>
        <dbReference type="ChEBI" id="CHEBI:15379"/>
        <dbReference type="ChEBI" id="CHEBI:16526"/>
        <dbReference type="ChEBI" id="CHEBI:16810"/>
        <dbReference type="ChEBI" id="CHEBI:16842"/>
        <dbReference type="ChEBI" id="CHEBI:29969"/>
        <dbReference type="ChEBI" id="CHEBI:30031"/>
        <dbReference type="ChEBI" id="CHEBI:61976"/>
        <dbReference type="EC" id="1.14.11.27"/>
    </reaction>
</comment>
<evidence type="ECO:0000256" key="16">
    <source>
        <dbReference type="ARBA" id="ARBA00023242"/>
    </source>
</evidence>
<dbReference type="SUPFAM" id="SSF57903">
    <property type="entry name" value="FYVE/PHD zinc finger"/>
    <property type="match status" value="1"/>
</dbReference>
<dbReference type="VEuPathDB" id="FungiDB:PTTG_07046"/>
<evidence type="ECO:0000259" key="20">
    <source>
        <dbReference type="PROSITE" id="PS51184"/>
    </source>
</evidence>
<dbReference type="OrthoDB" id="5876800at2759"/>
<keyword evidence="15" id="KW-0804">Transcription</keyword>
<keyword evidence="10" id="KW-0156">Chromatin regulator</keyword>
<sequence length="740" mass="81494">MTTSLQAMTTTASTSTTPSSADSPKNRQTERCLKCLLDQPSNPTTWIHCSLCSSAWHWSCVTINQLDPIDIIEKWFCGSCTKKDPNLQPIYKEPPRKSSRAKAKRINYADLSNDPLTDPDRFVKLANSKTNVIDGFDVPSTGPHKPFRKMKPAELSLEWLVNDPQAMTEPIVIDDRDGLVAQGMRMPSSELTITQIAELVGPETPVEVIDVASQAELSRWTLGQWALYYDDPRRERVRNVISLEVSDSPLGGAVELPKIVNDLDWVSTIWPSHLRKLGSGTYPKVQKYCLMSVARCWTDWHIDFAGSSVFYHILRGAKTFYFIRPTVANLAKYERWSGSSKLQESTWLGDQVNVVYKVSLTAGQTMMIPTGWIHAVHTPVDSLVFGGNFLHSLNIPLQLRIHQIENNTKVPKKFRFPFFLPMLWFAASHYLRKLESGDNNTQKPSDDAPDSHSTVRPANLDSLPTIPPRILAGLSTLAEFLPSQTEMSGAHPALSSSELLVVLEGHLDTTRMPNLGQTAANFQHLLRLHASSTALSPTKTEDNPSQTSADSSTVCKENDGAGGAKKPAKSPLQITLKRKSSNPPAAETGEEGAGTPASKPLTLKLKSKPSVSPVGGRTKEPAKKPAKKAKKAKAQDVPDSTTSSTGGTAEARKKEAGEILRIDNPPPSTLIHREKRPRPPGPAHPYPDPVEPIDLEEVEVRTTRAKNSVLRRSIDPASGMVVFETRTVKTIIEKAFFPPV</sequence>
<accession>A0A180GI72</accession>
<feature type="region of interest" description="Disordered" evidence="19">
    <location>
        <begin position="534"/>
        <end position="693"/>
    </location>
</feature>
<evidence type="ECO:0000256" key="4">
    <source>
        <dbReference type="ARBA" id="ARBA00008037"/>
    </source>
</evidence>
<evidence type="ECO:0000256" key="9">
    <source>
        <dbReference type="ARBA" id="ARBA00022833"/>
    </source>
</evidence>
<dbReference type="InterPro" id="IPR003347">
    <property type="entry name" value="JmjC_dom"/>
</dbReference>
<dbReference type="SMART" id="SM00558">
    <property type="entry name" value="JmjC"/>
    <property type="match status" value="1"/>
</dbReference>
<dbReference type="SUPFAM" id="SSF51197">
    <property type="entry name" value="Clavaminate synthase-like"/>
    <property type="match status" value="1"/>
</dbReference>
<keyword evidence="8" id="KW-0863">Zinc-finger</keyword>
<comment type="cofactor">
    <cofactor evidence="1">
        <name>Fe(2+)</name>
        <dbReference type="ChEBI" id="CHEBI:29033"/>
    </cofactor>
</comment>
<keyword evidence="11" id="KW-0223">Dioxygenase</keyword>
<reference evidence="22" key="4">
    <citation type="submission" date="2025-05" db="UniProtKB">
        <authorList>
            <consortium name="EnsemblFungi"/>
        </authorList>
    </citation>
    <scope>IDENTIFICATION</scope>
    <source>
        <strain evidence="22">isolate 1-1 / race 1 (BBBD)</strain>
    </source>
</reference>
<name>A0A180GI72_PUCT1</name>
<dbReference type="Pfam" id="PF02373">
    <property type="entry name" value="JmjC"/>
    <property type="match status" value="1"/>
</dbReference>
<dbReference type="GO" id="GO:0140680">
    <property type="term" value="F:histone H3K36me/H3K36me2 demethylase activity"/>
    <property type="evidence" value="ECO:0007669"/>
    <property type="project" value="UniProtKB-EC"/>
</dbReference>
<keyword evidence="16" id="KW-0539">Nucleus</keyword>
<evidence type="ECO:0000256" key="12">
    <source>
        <dbReference type="ARBA" id="ARBA00023002"/>
    </source>
</evidence>
<dbReference type="PROSITE" id="PS51184">
    <property type="entry name" value="JMJC"/>
    <property type="match status" value="1"/>
</dbReference>
<comment type="function">
    <text evidence="2">Histone demethylase that specifically demethylates 'Lys-36' of histone H3, thereby playing a central role in histone code.</text>
</comment>
<reference evidence="21" key="1">
    <citation type="submission" date="2009-11" db="EMBL/GenBank/DDBJ databases">
        <authorList>
            <consortium name="The Broad Institute Genome Sequencing Platform"/>
            <person name="Ward D."/>
            <person name="Feldgarden M."/>
            <person name="Earl A."/>
            <person name="Young S.K."/>
            <person name="Zeng Q."/>
            <person name="Koehrsen M."/>
            <person name="Alvarado L."/>
            <person name="Berlin A."/>
            <person name="Bochicchio J."/>
            <person name="Borenstein D."/>
            <person name="Chapman S.B."/>
            <person name="Chen Z."/>
            <person name="Engels R."/>
            <person name="Freedman E."/>
            <person name="Gellesch M."/>
            <person name="Goldberg J."/>
            <person name="Griggs A."/>
            <person name="Gujja S."/>
            <person name="Heilman E."/>
            <person name="Heiman D."/>
            <person name="Hepburn T."/>
            <person name="Howarth C."/>
            <person name="Jen D."/>
            <person name="Larson L."/>
            <person name="Lewis B."/>
            <person name="Mehta T."/>
            <person name="Park D."/>
            <person name="Pearson M."/>
            <person name="Roberts A."/>
            <person name="Saif S."/>
            <person name="Shea T."/>
            <person name="Shenoy N."/>
            <person name="Sisk P."/>
            <person name="Stolte C."/>
            <person name="Sykes S."/>
            <person name="Thomson T."/>
            <person name="Walk T."/>
            <person name="White J."/>
            <person name="Yandava C."/>
            <person name="Izard J."/>
            <person name="Baranova O.V."/>
            <person name="Blanton J.M."/>
            <person name="Tanner A.C."/>
            <person name="Dewhirst F.E."/>
            <person name="Haas B."/>
            <person name="Nusbaum C."/>
            <person name="Birren B."/>
        </authorList>
    </citation>
    <scope>NUCLEOTIDE SEQUENCE [LARGE SCALE GENOMIC DNA]</scope>
    <source>
        <strain evidence="21">1-1 BBBD Race 1</strain>
    </source>
</reference>
<feature type="compositionally biased region" description="Low complexity" evidence="19">
    <location>
        <begin position="595"/>
        <end position="614"/>
    </location>
</feature>
<dbReference type="EC" id="1.14.11.27" evidence="5"/>
<feature type="compositionally biased region" description="Low complexity" evidence="19">
    <location>
        <begin position="1"/>
        <end position="23"/>
    </location>
</feature>
<dbReference type="GO" id="GO:0008270">
    <property type="term" value="F:zinc ion binding"/>
    <property type="evidence" value="ECO:0007669"/>
    <property type="project" value="UniProtKB-KW"/>
</dbReference>
<evidence type="ECO:0000256" key="2">
    <source>
        <dbReference type="ARBA" id="ARBA00003909"/>
    </source>
</evidence>
<evidence type="ECO:0000256" key="13">
    <source>
        <dbReference type="ARBA" id="ARBA00023004"/>
    </source>
</evidence>
<keyword evidence="9" id="KW-0862">Zinc</keyword>
<dbReference type="PANTHER" id="PTHR23123">
    <property type="entry name" value="PHD/F-BOX CONTAINING PROTEIN"/>
    <property type="match status" value="1"/>
</dbReference>
<proteinExistence type="inferred from homology"/>
<evidence type="ECO:0000256" key="6">
    <source>
        <dbReference type="ARBA" id="ARBA00015153"/>
    </source>
</evidence>
<keyword evidence="13" id="KW-0408">Iron</keyword>
<dbReference type="EnsemblFungi" id="PTTG_07046-t43_1">
    <property type="protein sequence ID" value="PTTG_07046-t43_1-p1"/>
    <property type="gene ID" value="PTTG_07046"/>
</dbReference>
<comment type="similarity">
    <text evidence="4">Belongs to the JHDM1 histone demethylase family.</text>
</comment>
<feature type="region of interest" description="Disordered" evidence="19">
    <location>
        <begin position="436"/>
        <end position="462"/>
    </location>
</feature>
<dbReference type="InterPro" id="IPR011011">
    <property type="entry name" value="Znf_FYVE_PHD"/>
</dbReference>
<feature type="compositionally biased region" description="Basic and acidic residues" evidence="19">
    <location>
        <begin position="650"/>
        <end position="661"/>
    </location>
</feature>
<dbReference type="Gene3D" id="3.30.40.10">
    <property type="entry name" value="Zinc/RING finger domain, C3HC4 (zinc finger)"/>
    <property type="match status" value="1"/>
</dbReference>
<dbReference type="Proteomes" id="UP000005240">
    <property type="component" value="Unassembled WGS sequence"/>
</dbReference>
<feature type="compositionally biased region" description="Pro residues" evidence="19">
    <location>
        <begin position="679"/>
        <end position="690"/>
    </location>
</feature>
<evidence type="ECO:0000256" key="8">
    <source>
        <dbReference type="ARBA" id="ARBA00022771"/>
    </source>
</evidence>
<feature type="domain" description="JmjC" evidence="20">
    <location>
        <begin position="245"/>
        <end position="406"/>
    </location>
</feature>
<evidence type="ECO:0000256" key="15">
    <source>
        <dbReference type="ARBA" id="ARBA00023163"/>
    </source>
</evidence>
<evidence type="ECO:0000256" key="3">
    <source>
        <dbReference type="ARBA" id="ARBA00004123"/>
    </source>
</evidence>
<dbReference type="PROSITE" id="PS01359">
    <property type="entry name" value="ZF_PHD_1"/>
    <property type="match status" value="1"/>
</dbReference>
<reference evidence="22 23" key="3">
    <citation type="journal article" date="2017" name="G3 (Bethesda)">
        <title>Comparative analysis highlights variable genome content of wheat rusts and divergence of the mating loci.</title>
        <authorList>
            <person name="Cuomo C.A."/>
            <person name="Bakkeren G."/>
            <person name="Khalil H.B."/>
            <person name="Panwar V."/>
            <person name="Joly D."/>
            <person name="Linning R."/>
            <person name="Sakthikumar S."/>
            <person name="Song X."/>
            <person name="Adiconis X."/>
            <person name="Fan L."/>
            <person name="Goldberg J.M."/>
            <person name="Levin J.Z."/>
            <person name="Young S."/>
            <person name="Zeng Q."/>
            <person name="Anikster Y."/>
            <person name="Bruce M."/>
            <person name="Wang M."/>
            <person name="Yin C."/>
            <person name="McCallum B."/>
            <person name="Szabo L.J."/>
            <person name="Hulbert S."/>
            <person name="Chen X."/>
            <person name="Fellers J.P."/>
        </authorList>
    </citation>
    <scope>NUCLEOTIDE SEQUENCE</scope>
    <source>
        <strain evidence="22">isolate 1-1 / race 1 (BBBD)</strain>
        <strain evidence="23">Isolate 1-1 / race 1 (BBBD)</strain>
    </source>
</reference>
<evidence type="ECO:0000256" key="5">
    <source>
        <dbReference type="ARBA" id="ARBA00013246"/>
    </source>
</evidence>
<evidence type="ECO:0000256" key="10">
    <source>
        <dbReference type="ARBA" id="ARBA00022853"/>
    </source>
</evidence>
<evidence type="ECO:0000256" key="18">
    <source>
        <dbReference type="ARBA" id="ARBA00047915"/>
    </source>
</evidence>
<keyword evidence="23" id="KW-1185">Reference proteome</keyword>
<comment type="subcellular location">
    <subcellularLocation>
        <location evidence="3">Nucleus</location>
    </subcellularLocation>
</comment>
<evidence type="ECO:0000313" key="22">
    <source>
        <dbReference type="EnsemblFungi" id="PTTG_07046-t43_1-p1"/>
    </source>
</evidence>
<dbReference type="InterPro" id="IPR001965">
    <property type="entry name" value="Znf_PHD"/>
</dbReference>
<protein>
    <recommendedName>
        <fullName evidence="6">JmjC domain-containing histone demethylation protein 1</fullName>
        <ecNumber evidence="5">1.14.11.27</ecNumber>
    </recommendedName>
    <alternativeName>
        <fullName evidence="17">[Histone-H3]-lysine-36 demethylase 1</fullName>
    </alternativeName>
</protein>
<evidence type="ECO:0000256" key="14">
    <source>
        <dbReference type="ARBA" id="ARBA00023015"/>
    </source>
</evidence>
<dbReference type="InterPro" id="IPR050690">
    <property type="entry name" value="JHDM1_Histone_Demethylase"/>
</dbReference>
<evidence type="ECO:0000256" key="19">
    <source>
        <dbReference type="SAM" id="MobiDB-lite"/>
    </source>
</evidence>
<keyword evidence="7" id="KW-0479">Metal-binding</keyword>
<gene>
    <name evidence="21" type="ORF">PTTG_07046</name>
</gene>
<dbReference type="Gene3D" id="2.60.120.650">
    <property type="entry name" value="Cupin"/>
    <property type="match status" value="1"/>
</dbReference>
<feature type="region of interest" description="Disordered" evidence="19">
    <location>
        <begin position="1"/>
        <end position="26"/>
    </location>
</feature>
<dbReference type="SMART" id="SM00249">
    <property type="entry name" value="PHD"/>
    <property type="match status" value="1"/>
</dbReference>
<evidence type="ECO:0000256" key="7">
    <source>
        <dbReference type="ARBA" id="ARBA00022723"/>
    </source>
</evidence>
<evidence type="ECO:0000313" key="21">
    <source>
        <dbReference type="EMBL" id="OAV92447.1"/>
    </source>
</evidence>
<dbReference type="Pfam" id="PF17811">
    <property type="entry name" value="JHD"/>
    <property type="match status" value="1"/>
</dbReference>
<dbReference type="InterPro" id="IPR013083">
    <property type="entry name" value="Znf_RING/FYVE/PHD"/>
</dbReference>
<evidence type="ECO:0000313" key="23">
    <source>
        <dbReference type="Proteomes" id="UP000005240"/>
    </source>
</evidence>